<dbReference type="Gene3D" id="3.30.930.10">
    <property type="entry name" value="Bira Bifunctional Protein, Domain 2"/>
    <property type="match status" value="1"/>
</dbReference>
<gene>
    <name evidence="1" type="primary">aspS1</name>
    <name evidence="1" type="ORF">AK812_SmicGene29426</name>
</gene>
<sequence length="213" mass="23473">MPETCQSGDITLLHRRTSQAAESDYERKILEKHLERNALKDLLCNNCTHKLAGRTYAERVASLQVTRKALDQPRTAFLRDVAIPHGIVVGQLPPRNGPRSWLEGKHSLVSIASLVSMSSVLLFLNLGHHFANGVDSLLIQALLVRPMATLKGLGPRLSSLMRPSVGSDPNSAQEVRPFYTMPDPHDDKWTNAYDVFLRGEEITSGADPGCLAI</sequence>
<dbReference type="OrthoDB" id="372395at2759"/>
<protein>
    <submittedName>
        <fullName evidence="1">Aspartate--tRNA ligase, cytoplasmic 1</fullName>
    </submittedName>
</protein>
<name>A0A1Q9D1T0_SYMMI</name>
<dbReference type="AlphaFoldDB" id="A0A1Q9D1T0"/>
<proteinExistence type="predicted"/>
<dbReference type="Proteomes" id="UP000186817">
    <property type="component" value="Unassembled WGS sequence"/>
</dbReference>
<reference evidence="1 2" key="1">
    <citation type="submission" date="2016-02" db="EMBL/GenBank/DDBJ databases">
        <title>Genome analysis of coral dinoflagellate symbionts highlights evolutionary adaptations to a symbiotic lifestyle.</title>
        <authorList>
            <person name="Aranda M."/>
            <person name="Li Y."/>
            <person name="Liew Y.J."/>
            <person name="Baumgarten S."/>
            <person name="Simakov O."/>
            <person name="Wilson M."/>
            <person name="Piel J."/>
            <person name="Ashoor H."/>
            <person name="Bougouffa S."/>
            <person name="Bajic V.B."/>
            <person name="Ryu T."/>
            <person name="Ravasi T."/>
            <person name="Bayer T."/>
            <person name="Micklem G."/>
            <person name="Kim H."/>
            <person name="Bhak J."/>
            <person name="Lajeunesse T.C."/>
            <person name="Voolstra C.R."/>
        </authorList>
    </citation>
    <scope>NUCLEOTIDE SEQUENCE [LARGE SCALE GENOMIC DNA]</scope>
    <source>
        <strain evidence="1 2">CCMP2467</strain>
    </source>
</reference>
<dbReference type="InterPro" id="IPR045864">
    <property type="entry name" value="aa-tRNA-synth_II/BPL/LPL"/>
</dbReference>
<accession>A0A1Q9D1T0</accession>
<evidence type="ECO:0000313" key="1">
    <source>
        <dbReference type="EMBL" id="OLP89139.1"/>
    </source>
</evidence>
<organism evidence="1 2">
    <name type="scientific">Symbiodinium microadriaticum</name>
    <name type="common">Dinoflagellate</name>
    <name type="synonym">Zooxanthella microadriatica</name>
    <dbReference type="NCBI Taxonomy" id="2951"/>
    <lineage>
        <taxon>Eukaryota</taxon>
        <taxon>Sar</taxon>
        <taxon>Alveolata</taxon>
        <taxon>Dinophyceae</taxon>
        <taxon>Suessiales</taxon>
        <taxon>Symbiodiniaceae</taxon>
        <taxon>Symbiodinium</taxon>
    </lineage>
</organism>
<dbReference type="EMBL" id="LSRX01000776">
    <property type="protein sequence ID" value="OLP89139.1"/>
    <property type="molecule type" value="Genomic_DNA"/>
</dbReference>
<evidence type="ECO:0000313" key="2">
    <source>
        <dbReference type="Proteomes" id="UP000186817"/>
    </source>
</evidence>
<keyword evidence="2" id="KW-1185">Reference proteome</keyword>
<keyword evidence="1" id="KW-0436">Ligase</keyword>
<comment type="caution">
    <text evidence="1">The sequence shown here is derived from an EMBL/GenBank/DDBJ whole genome shotgun (WGS) entry which is preliminary data.</text>
</comment>
<dbReference type="GO" id="GO:0016874">
    <property type="term" value="F:ligase activity"/>
    <property type="evidence" value="ECO:0007669"/>
    <property type="project" value="UniProtKB-KW"/>
</dbReference>